<dbReference type="RefSeq" id="WP_091306946.1">
    <property type="nucleotide sequence ID" value="NZ_CBCSJU010000001.1"/>
</dbReference>
<proteinExistence type="predicted"/>
<dbReference type="Proteomes" id="UP000199702">
    <property type="component" value="Unassembled WGS sequence"/>
</dbReference>
<dbReference type="OrthoDB" id="870892at2"/>
<name>A0A1H6QF23_9FLAO</name>
<evidence type="ECO:0000313" key="2">
    <source>
        <dbReference type="EMBL" id="SEI40486.1"/>
    </source>
</evidence>
<dbReference type="STRING" id="402734.SAMN05660918_0376"/>
<accession>A0A1H6QF23</accession>
<reference evidence="3" key="1">
    <citation type="submission" date="2016-10" db="EMBL/GenBank/DDBJ databases">
        <authorList>
            <person name="Varghese N."/>
            <person name="Submissions S."/>
        </authorList>
    </citation>
    <scope>NUCLEOTIDE SEQUENCE [LARGE SCALE GENOMIC DNA]</scope>
    <source>
        <strain evidence="3">DSM 17934</strain>
    </source>
</reference>
<organism evidence="2 3">
    <name type="scientific">Flavobacterium terrigena</name>
    <dbReference type="NCBI Taxonomy" id="402734"/>
    <lineage>
        <taxon>Bacteria</taxon>
        <taxon>Pseudomonadati</taxon>
        <taxon>Bacteroidota</taxon>
        <taxon>Flavobacteriia</taxon>
        <taxon>Flavobacteriales</taxon>
        <taxon>Flavobacteriaceae</taxon>
        <taxon>Flavobacterium</taxon>
    </lineage>
</organism>
<evidence type="ECO:0000313" key="3">
    <source>
        <dbReference type="Proteomes" id="UP000199702"/>
    </source>
</evidence>
<sequence length="89" mass="10083">MKTDEILQKKVQEALKWEPQLNDVEIGVIAEDGIVTLSGIVDNYYKKNEAENAVNFVSNKNCPIHLPQNKIENGLIVYLIIVNLQSFLL</sequence>
<feature type="domain" description="BON" evidence="1">
    <location>
        <begin position="3"/>
        <end position="55"/>
    </location>
</feature>
<dbReference type="InterPro" id="IPR007055">
    <property type="entry name" value="BON_dom"/>
</dbReference>
<dbReference type="Pfam" id="PF04972">
    <property type="entry name" value="BON"/>
    <property type="match status" value="1"/>
</dbReference>
<gene>
    <name evidence="2" type="ORF">SAMN05660918_0376</name>
</gene>
<evidence type="ECO:0000259" key="1">
    <source>
        <dbReference type="Pfam" id="PF04972"/>
    </source>
</evidence>
<dbReference type="Gene3D" id="3.30.1340.30">
    <property type="match status" value="1"/>
</dbReference>
<dbReference type="AlphaFoldDB" id="A0A1H6QF23"/>
<protein>
    <submittedName>
        <fullName evidence="2">BON domain-containing protein</fullName>
    </submittedName>
</protein>
<dbReference type="EMBL" id="FNYA01000001">
    <property type="protein sequence ID" value="SEI40486.1"/>
    <property type="molecule type" value="Genomic_DNA"/>
</dbReference>
<keyword evidence="3" id="KW-1185">Reference proteome</keyword>